<dbReference type="PANTHER" id="PTHR34183:SF8">
    <property type="entry name" value="ENDOLYTIC PEPTIDOGLYCAN TRANSGLYCOSYLASE RLPA-RELATED"/>
    <property type="match status" value="1"/>
</dbReference>
<keyword evidence="9" id="KW-1185">Reference proteome</keyword>
<dbReference type="AlphaFoldDB" id="A0AAD1D4J2"/>
<protein>
    <recommendedName>
        <fullName evidence="3">Endolytic peptidoglycan transglycosylase RlpA</fullName>
        <ecNumber evidence="3">4.2.2.-</ecNumber>
    </recommendedName>
</protein>
<dbReference type="EMBL" id="AP018711">
    <property type="protein sequence ID" value="BBE33204.1"/>
    <property type="molecule type" value="Genomic_DNA"/>
</dbReference>
<dbReference type="Proteomes" id="UP000276029">
    <property type="component" value="Unassembled WGS sequence"/>
</dbReference>
<dbReference type="InterPro" id="IPR009009">
    <property type="entry name" value="RlpA-like_DPBB"/>
</dbReference>
<gene>
    <name evidence="3" type="primary">rlpA</name>
    <name evidence="7" type="ORF">DFR51_3426</name>
    <name evidence="6" type="ORF">SmB9_08620</name>
</gene>
<dbReference type="PANTHER" id="PTHR34183">
    <property type="entry name" value="ENDOLYTIC PEPTIDOGLYCAN TRANSGLYCOSYLASE RLPA"/>
    <property type="match status" value="1"/>
</dbReference>
<dbReference type="GO" id="GO:0000270">
    <property type="term" value="P:peptidoglycan metabolic process"/>
    <property type="evidence" value="ECO:0007669"/>
    <property type="project" value="UniProtKB-UniRule"/>
</dbReference>
<evidence type="ECO:0000313" key="9">
    <source>
        <dbReference type="Proteomes" id="UP000276029"/>
    </source>
</evidence>
<dbReference type="Proteomes" id="UP000275727">
    <property type="component" value="Chromosome"/>
</dbReference>
<evidence type="ECO:0000259" key="5">
    <source>
        <dbReference type="Pfam" id="PF03330"/>
    </source>
</evidence>
<reference evidence="7 9" key="2">
    <citation type="submission" date="2018-10" db="EMBL/GenBank/DDBJ databases">
        <title>Genomic Encyclopedia of Type Strains, Phase IV (KMG-IV): sequencing the most valuable type-strain genomes for metagenomic binning, comparative biology and taxonomic classification.</title>
        <authorList>
            <person name="Goeker M."/>
        </authorList>
    </citation>
    <scope>NUCLEOTIDE SEQUENCE [LARGE SCALE GENOMIC DNA]</scope>
    <source>
        <strain evidence="7 9">DSM 19791</strain>
    </source>
</reference>
<dbReference type="HAMAP" id="MF_02071">
    <property type="entry name" value="RlpA"/>
    <property type="match status" value="1"/>
</dbReference>
<dbReference type="KEGG" id="smic:SmB9_08620"/>
<keyword evidence="7" id="KW-0449">Lipoprotein</keyword>
<evidence type="ECO:0000313" key="6">
    <source>
        <dbReference type="EMBL" id="BBE33204.1"/>
    </source>
</evidence>
<comment type="similarity">
    <text evidence="3 4">Belongs to the RlpA family.</text>
</comment>
<dbReference type="SUPFAM" id="SSF50685">
    <property type="entry name" value="Barwin-like endoglucanases"/>
    <property type="match status" value="1"/>
</dbReference>
<evidence type="ECO:0000256" key="2">
    <source>
        <dbReference type="ARBA" id="ARBA00023316"/>
    </source>
</evidence>
<dbReference type="EMBL" id="RBWX01000011">
    <property type="protein sequence ID" value="RKS85506.1"/>
    <property type="molecule type" value="Genomic_DNA"/>
</dbReference>
<evidence type="ECO:0000256" key="3">
    <source>
        <dbReference type="HAMAP-Rule" id="MF_02071"/>
    </source>
</evidence>
<keyword evidence="1 3" id="KW-0456">Lyase</keyword>
<dbReference type="Gene3D" id="2.40.40.10">
    <property type="entry name" value="RlpA-like domain"/>
    <property type="match status" value="1"/>
</dbReference>
<keyword evidence="2 3" id="KW-0961">Cell wall biogenesis/degradation</keyword>
<evidence type="ECO:0000256" key="1">
    <source>
        <dbReference type="ARBA" id="ARBA00023239"/>
    </source>
</evidence>
<feature type="domain" description="RlpA-like protein double-psi beta-barrel" evidence="5">
    <location>
        <begin position="76"/>
        <end position="162"/>
    </location>
</feature>
<dbReference type="InterPro" id="IPR036908">
    <property type="entry name" value="RlpA-like_sf"/>
</dbReference>
<name>A0AAD1D4J2_SPHMI</name>
<dbReference type="CDD" id="cd22268">
    <property type="entry name" value="DPBB_RlpA-like"/>
    <property type="match status" value="1"/>
</dbReference>
<evidence type="ECO:0000313" key="8">
    <source>
        <dbReference type="Proteomes" id="UP000275727"/>
    </source>
</evidence>
<proteinExistence type="inferred from homology"/>
<organism evidence="6 8">
    <name type="scientific">Sphingosinicella microcystinivorans</name>
    <dbReference type="NCBI Taxonomy" id="335406"/>
    <lineage>
        <taxon>Bacteria</taxon>
        <taxon>Pseudomonadati</taxon>
        <taxon>Pseudomonadota</taxon>
        <taxon>Alphaproteobacteria</taxon>
        <taxon>Sphingomonadales</taxon>
        <taxon>Sphingosinicellaceae</taxon>
        <taxon>Sphingosinicella</taxon>
    </lineage>
</organism>
<evidence type="ECO:0000313" key="7">
    <source>
        <dbReference type="EMBL" id="RKS85506.1"/>
    </source>
</evidence>
<dbReference type="InterPro" id="IPR034718">
    <property type="entry name" value="RlpA"/>
</dbReference>
<dbReference type="InterPro" id="IPR012997">
    <property type="entry name" value="RplA"/>
</dbReference>
<dbReference type="GO" id="GO:0008932">
    <property type="term" value="F:lytic endotransglycosylase activity"/>
    <property type="evidence" value="ECO:0007669"/>
    <property type="project" value="UniProtKB-UniRule"/>
</dbReference>
<comment type="function">
    <text evidence="3">Lytic transglycosylase with a strong preference for naked glycan strands that lack stem peptides.</text>
</comment>
<sequence>MRRSEVVRDTLVIGADLIQIRGRWIRAAAAAATALALCAFAEASAPAPLSDELSATLDAEDAVFASEAELQLLGSGRASYYADKFDGRRTASGEIFDQDALTAAHRTLPMGSLVKVTCEKTGRSVTVRVNDRGPFTGSRVIDVSKAAARELGMLNAGLTDVTLELLPTA</sequence>
<dbReference type="NCBIfam" id="TIGR00413">
    <property type="entry name" value="rlpA"/>
    <property type="match status" value="1"/>
</dbReference>
<dbReference type="Pfam" id="PF03330">
    <property type="entry name" value="DPBB_1"/>
    <property type="match status" value="1"/>
</dbReference>
<evidence type="ECO:0000256" key="4">
    <source>
        <dbReference type="RuleBase" id="RU003495"/>
    </source>
</evidence>
<dbReference type="EC" id="4.2.2.-" evidence="3"/>
<reference evidence="6 8" key="1">
    <citation type="submission" date="2018-06" db="EMBL/GenBank/DDBJ databases">
        <title>Complete Genome Sequence of the Microcystin-Degrading Bacterium Sphingosinicella microcystinivorans Strain B-9.</title>
        <authorList>
            <person name="Jin H."/>
            <person name="Nishizawa T."/>
            <person name="Guo Y."/>
            <person name="Nishizawa A."/>
            <person name="Park H."/>
            <person name="Kato H."/>
            <person name="Tsuji K."/>
            <person name="Harada K."/>
        </authorList>
    </citation>
    <scope>NUCLEOTIDE SEQUENCE [LARGE SCALE GENOMIC DNA]</scope>
    <source>
        <strain evidence="6 8">B9</strain>
    </source>
</reference>
<dbReference type="GO" id="GO:0071555">
    <property type="term" value="P:cell wall organization"/>
    <property type="evidence" value="ECO:0007669"/>
    <property type="project" value="UniProtKB-KW"/>
</dbReference>
<accession>A0AAD1D4J2</accession>